<feature type="binding site" evidence="1">
    <location>
        <position position="219"/>
    </location>
    <ligand>
        <name>Zn(2+)</name>
        <dbReference type="ChEBI" id="CHEBI:29105"/>
    </ligand>
</feature>
<feature type="compositionally biased region" description="Low complexity" evidence="2">
    <location>
        <begin position="317"/>
        <end position="327"/>
    </location>
</feature>
<feature type="compositionally biased region" description="Acidic residues" evidence="2">
    <location>
        <begin position="291"/>
        <end position="306"/>
    </location>
</feature>
<feature type="compositionally biased region" description="Basic and acidic residues" evidence="2">
    <location>
        <begin position="379"/>
        <end position="395"/>
    </location>
</feature>
<dbReference type="PANTHER" id="PTHR22599">
    <property type="entry name" value="MPS ONE BINDER KINASE ACTIVATOR-LIKE MOB"/>
    <property type="match status" value="1"/>
</dbReference>
<protein>
    <submittedName>
        <fullName evidence="3">Mob1/phocein</fullName>
    </submittedName>
</protein>
<gene>
    <name evidence="3" type="ORF">EX30DRAFT_317885</name>
</gene>
<dbReference type="InterPro" id="IPR005301">
    <property type="entry name" value="MOB_kinase_act_fam"/>
</dbReference>
<feature type="binding site" evidence="1">
    <location>
        <position position="148"/>
    </location>
    <ligand>
        <name>Zn(2+)</name>
        <dbReference type="ChEBI" id="CHEBI:29105"/>
    </ligand>
</feature>
<evidence type="ECO:0000313" key="3">
    <source>
        <dbReference type="EMBL" id="TGZ82520.1"/>
    </source>
</evidence>
<feature type="compositionally biased region" description="Low complexity" evidence="2">
    <location>
        <begin position="29"/>
        <end position="49"/>
    </location>
</feature>
<dbReference type="Proteomes" id="UP000298138">
    <property type="component" value="Unassembled WGS sequence"/>
</dbReference>
<proteinExistence type="predicted"/>
<feature type="compositionally biased region" description="Basic and acidic residues" evidence="2">
    <location>
        <begin position="351"/>
        <end position="361"/>
    </location>
</feature>
<evidence type="ECO:0000256" key="1">
    <source>
        <dbReference type="PIRSR" id="PIRSR605301-1"/>
    </source>
</evidence>
<dbReference type="InParanoid" id="A0A4S2N0G2"/>
<feature type="region of interest" description="Disordered" evidence="2">
    <location>
        <begin position="1"/>
        <end position="63"/>
    </location>
</feature>
<feature type="binding site" evidence="1">
    <location>
        <position position="143"/>
    </location>
    <ligand>
        <name>Zn(2+)</name>
        <dbReference type="ChEBI" id="CHEBI:29105"/>
    </ligand>
</feature>
<dbReference type="InterPro" id="IPR036703">
    <property type="entry name" value="MOB_kinase_act_sf"/>
</dbReference>
<name>A0A4S2N0G2_9PEZI</name>
<keyword evidence="4" id="KW-1185">Reference proteome</keyword>
<dbReference type="EMBL" id="ML220115">
    <property type="protein sequence ID" value="TGZ82520.1"/>
    <property type="molecule type" value="Genomic_DNA"/>
</dbReference>
<dbReference type="SMART" id="SM01388">
    <property type="entry name" value="Mob1_phocein"/>
    <property type="match status" value="1"/>
</dbReference>
<dbReference type="SUPFAM" id="SSF101152">
    <property type="entry name" value="Mob1/phocein"/>
    <property type="match status" value="1"/>
</dbReference>
<sequence length="395" mass="43794">MSSINSPHSSPRLPSPPPFTEVQLPPLSPSSDLPPSIPSSTTSTRRIIPGTKSRDIAPGPPLVTPLDKLDSAFQLQEHLSALIASITHPDSSPNSSHALTREDCARIATPPDGIDETLWCYELTRRLTRDLNALIVSLLGDDCTAKSCPEMRASEWQFLCAVHDSPQSCCAIDYSTHTLDYAATQLTSTKHFPSRLSVQPGTTKTLESIFRRLYRIFAHAWFQHRYCFWSVEGESGLYLLFKTVSDRYRLIPPSNLTLPPEAEGLKADGTETVDEEEEEDHAEWERRYEDDYSDSDSDEEMIDEEPAANIDEGSEGGSSATTAGRSLSLRDHQSSPLPPVQEEEEEEEENSVEKQMEKLAVEDNAGGFKDDDPGVMEGQKPDEEKPAQDTCIAEK</sequence>
<accession>A0A4S2N0G2</accession>
<feature type="compositionally biased region" description="Low complexity" evidence="2">
    <location>
        <begin position="1"/>
        <end position="12"/>
    </location>
</feature>
<reference evidence="3 4" key="1">
    <citation type="submission" date="2019-04" db="EMBL/GenBank/DDBJ databases">
        <title>Comparative genomics and transcriptomics to analyze fruiting body development in filamentous ascomycetes.</title>
        <authorList>
            <consortium name="DOE Joint Genome Institute"/>
            <person name="Lutkenhaus R."/>
            <person name="Traeger S."/>
            <person name="Breuer J."/>
            <person name="Kuo A."/>
            <person name="Lipzen A."/>
            <person name="Pangilinan J."/>
            <person name="Dilworth D."/>
            <person name="Sandor L."/>
            <person name="Poggeler S."/>
            <person name="Barry K."/>
            <person name="Grigoriev I.V."/>
            <person name="Nowrousian M."/>
        </authorList>
    </citation>
    <scope>NUCLEOTIDE SEQUENCE [LARGE SCALE GENOMIC DNA]</scope>
    <source>
        <strain evidence="3 4">CBS 389.68</strain>
    </source>
</reference>
<dbReference type="STRING" id="341454.A0A4S2N0G2"/>
<evidence type="ECO:0000256" key="2">
    <source>
        <dbReference type="SAM" id="MobiDB-lite"/>
    </source>
</evidence>
<organism evidence="3 4">
    <name type="scientific">Ascodesmis nigricans</name>
    <dbReference type="NCBI Taxonomy" id="341454"/>
    <lineage>
        <taxon>Eukaryota</taxon>
        <taxon>Fungi</taxon>
        <taxon>Dikarya</taxon>
        <taxon>Ascomycota</taxon>
        <taxon>Pezizomycotina</taxon>
        <taxon>Pezizomycetes</taxon>
        <taxon>Pezizales</taxon>
        <taxon>Ascodesmidaceae</taxon>
        <taxon>Ascodesmis</taxon>
    </lineage>
</organism>
<dbReference type="Gene3D" id="1.20.140.30">
    <property type="entry name" value="MOB kinase activator"/>
    <property type="match status" value="1"/>
</dbReference>
<dbReference type="OrthoDB" id="10262609at2759"/>
<feature type="binding site" evidence="1">
    <location>
        <position position="224"/>
    </location>
    <ligand>
        <name>Zn(2+)</name>
        <dbReference type="ChEBI" id="CHEBI:29105"/>
    </ligand>
</feature>
<feature type="compositionally biased region" description="Acidic residues" evidence="2">
    <location>
        <begin position="341"/>
        <end position="350"/>
    </location>
</feature>
<dbReference type="Pfam" id="PF03637">
    <property type="entry name" value="Mob1_phocein"/>
    <property type="match status" value="1"/>
</dbReference>
<feature type="compositionally biased region" description="Acidic residues" evidence="2">
    <location>
        <begin position="271"/>
        <end position="282"/>
    </location>
</feature>
<evidence type="ECO:0000313" key="4">
    <source>
        <dbReference type="Proteomes" id="UP000298138"/>
    </source>
</evidence>
<dbReference type="AlphaFoldDB" id="A0A4S2N0G2"/>
<keyword evidence="1" id="KW-0479">Metal-binding</keyword>
<feature type="region of interest" description="Disordered" evidence="2">
    <location>
        <begin position="253"/>
        <end position="395"/>
    </location>
</feature>
<keyword evidence="1" id="KW-0862">Zinc</keyword>